<comment type="caution">
    <text evidence="1">The sequence shown here is derived from an EMBL/GenBank/DDBJ whole genome shotgun (WGS) entry which is preliminary data.</text>
</comment>
<dbReference type="SUPFAM" id="SSF110087">
    <property type="entry name" value="DR1885-like metal-binding protein"/>
    <property type="match status" value="1"/>
</dbReference>
<dbReference type="InterPro" id="IPR007410">
    <property type="entry name" value="LpqE-like"/>
</dbReference>
<name>A0A4R8G6W7_9GAMM</name>
<dbReference type="Pfam" id="PF04314">
    <property type="entry name" value="PCuAC"/>
    <property type="match status" value="1"/>
</dbReference>
<dbReference type="AlphaFoldDB" id="A0A4R8G6W7"/>
<reference evidence="1 2" key="1">
    <citation type="submission" date="2019-03" db="EMBL/GenBank/DDBJ databases">
        <title>Freshwater and sediment microbial communities from various areas in North America, analyzing microbe dynamics in response to fracking.</title>
        <authorList>
            <person name="Lamendella R."/>
        </authorList>
    </citation>
    <scope>NUCLEOTIDE SEQUENCE [LARGE SCALE GENOMIC DNA]</scope>
    <source>
        <strain evidence="1 2">6_TX</strain>
    </source>
</reference>
<dbReference type="EMBL" id="SOEC01000004">
    <property type="protein sequence ID" value="TDX31059.1"/>
    <property type="molecule type" value="Genomic_DNA"/>
</dbReference>
<organism evidence="1 2">
    <name type="scientific">Modicisalibacter xianhensis</name>
    <dbReference type="NCBI Taxonomy" id="442341"/>
    <lineage>
        <taxon>Bacteria</taxon>
        <taxon>Pseudomonadati</taxon>
        <taxon>Pseudomonadota</taxon>
        <taxon>Gammaproteobacteria</taxon>
        <taxon>Oceanospirillales</taxon>
        <taxon>Halomonadaceae</taxon>
        <taxon>Modicisalibacter</taxon>
    </lineage>
</organism>
<evidence type="ECO:0000313" key="2">
    <source>
        <dbReference type="Proteomes" id="UP000294489"/>
    </source>
</evidence>
<accession>A0A4R8G6W7</accession>
<dbReference type="Gene3D" id="2.60.40.1890">
    <property type="entry name" value="PCu(A)C copper chaperone"/>
    <property type="match status" value="1"/>
</dbReference>
<sequence length="158" mass="16838">MASKRQDSQLKRLSHRLAWGPLALMLMAGVAHGNDLVVTNARLSLLPGGTPGAGYFRLHNAGDKPVTLVGADSDAFESVEMHMSMSNDGIARMKPVSKLGIAPGETLEFAPGGYHLMFMKRAHPLAMGDEVAVVLKFAGERHLPATFDVVSPASMSPM</sequence>
<proteinExistence type="predicted"/>
<dbReference type="PANTHER" id="PTHR36302:SF1">
    <property type="entry name" value="COPPER CHAPERONE PCU(A)C"/>
    <property type="match status" value="1"/>
</dbReference>
<evidence type="ECO:0000313" key="1">
    <source>
        <dbReference type="EMBL" id="TDX31059.1"/>
    </source>
</evidence>
<dbReference type="PANTHER" id="PTHR36302">
    <property type="entry name" value="BLR7088 PROTEIN"/>
    <property type="match status" value="1"/>
</dbReference>
<dbReference type="OrthoDB" id="9796962at2"/>
<dbReference type="RefSeq" id="WP_134017145.1">
    <property type="nucleotide sequence ID" value="NZ_SOEC01000004.1"/>
</dbReference>
<dbReference type="InterPro" id="IPR058248">
    <property type="entry name" value="Lxx211020-like"/>
</dbReference>
<evidence type="ECO:0008006" key="3">
    <source>
        <dbReference type="Google" id="ProtNLM"/>
    </source>
</evidence>
<dbReference type="InterPro" id="IPR036182">
    <property type="entry name" value="PCuAC_sf"/>
</dbReference>
<dbReference type="Proteomes" id="UP000294489">
    <property type="component" value="Unassembled WGS sequence"/>
</dbReference>
<gene>
    <name evidence="1" type="ORF">DFO67_104324</name>
</gene>
<protein>
    <recommendedName>
        <fullName evidence="3">Copper(I)-binding protein</fullName>
    </recommendedName>
</protein>